<evidence type="ECO:0000256" key="1">
    <source>
        <dbReference type="ARBA" id="ARBA00022729"/>
    </source>
</evidence>
<name>A0A1M6PX77_9BACT</name>
<dbReference type="InParanoid" id="A0A1M6PX77"/>
<keyword evidence="2" id="KW-1015">Disulfide bond</keyword>
<dbReference type="AlphaFoldDB" id="A0A1M6PX77"/>
<keyword evidence="4" id="KW-0430">Lectin</keyword>
<accession>A0A1M6PX77</accession>
<evidence type="ECO:0000313" key="5">
    <source>
        <dbReference type="Proteomes" id="UP000184510"/>
    </source>
</evidence>
<dbReference type="SUPFAM" id="SSF49899">
    <property type="entry name" value="Concanavalin A-like lectins/glucanases"/>
    <property type="match status" value="1"/>
</dbReference>
<dbReference type="Gene3D" id="2.60.120.200">
    <property type="match status" value="1"/>
</dbReference>
<dbReference type="EMBL" id="FQYR01000005">
    <property type="protein sequence ID" value="SHK12476.1"/>
    <property type="molecule type" value="Genomic_DNA"/>
</dbReference>
<reference evidence="4 5" key="1">
    <citation type="submission" date="2016-11" db="EMBL/GenBank/DDBJ databases">
        <authorList>
            <person name="Jaros S."/>
            <person name="Januszkiewicz K."/>
            <person name="Wedrychowicz H."/>
        </authorList>
    </citation>
    <scope>NUCLEOTIDE SEQUENCE [LARGE SCALE GENOMIC DNA]</scope>
    <source>
        <strain evidence="4 5">DSM 18772</strain>
    </source>
</reference>
<evidence type="ECO:0000256" key="2">
    <source>
        <dbReference type="ARBA" id="ARBA00023157"/>
    </source>
</evidence>
<dbReference type="Proteomes" id="UP000184510">
    <property type="component" value="Unassembled WGS sequence"/>
</dbReference>
<sequence length="281" mass="30302">MFTCSHKFKIRNALLAIWGCTFMVTPTLLANAPIGKGLKVYWSMDRNGAALSRLDGHLNAEVCNGAHISKKGGVLGGALLLDKSKDQYALVGGSVLDDYSKSHAVSLWLKPASLPEHGSARRDFILESTKTAEPSAVKAYHLSLGFRASKTDPNKVNLELHTYILAQSEDPKVASKAIHQGPFVCDLDRVIFNSWTHVVMCFDSKSLELYVDGALVAHHDLETSGAAVKIGGLVIGGHRAGSGRNFDGLIDEICVWGRALTQLEIQTLYGGGIPDPLVVRP</sequence>
<dbReference type="InterPro" id="IPR006558">
    <property type="entry name" value="LamG-like"/>
</dbReference>
<dbReference type="GO" id="GO:0030246">
    <property type="term" value="F:carbohydrate binding"/>
    <property type="evidence" value="ECO:0007669"/>
    <property type="project" value="UniProtKB-KW"/>
</dbReference>
<dbReference type="InterPro" id="IPR013320">
    <property type="entry name" value="ConA-like_dom_sf"/>
</dbReference>
<evidence type="ECO:0000259" key="3">
    <source>
        <dbReference type="SMART" id="SM00560"/>
    </source>
</evidence>
<feature type="domain" description="LamG-like jellyroll fold" evidence="3">
    <location>
        <begin position="101"/>
        <end position="263"/>
    </location>
</feature>
<dbReference type="STRING" id="1123071.SAMN02745181_3328"/>
<dbReference type="SMART" id="SM00560">
    <property type="entry name" value="LamGL"/>
    <property type="match status" value="1"/>
</dbReference>
<gene>
    <name evidence="4" type="ORF">SAMN02745181_3328</name>
</gene>
<dbReference type="Pfam" id="PF13385">
    <property type="entry name" value="Laminin_G_3"/>
    <property type="match status" value="1"/>
</dbReference>
<keyword evidence="5" id="KW-1185">Reference proteome</keyword>
<protein>
    <submittedName>
        <fullName evidence="4">Concanavalin A-like lectin/glucanases superfamily protein</fullName>
    </submittedName>
</protein>
<evidence type="ECO:0000313" key="4">
    <source>
        <dbReference type="EMBL" id="SHK12476.1"/>
    </source>
</evidence>
<proteinExistence type="predicted"/>
<organism evidence="4 5">
    <name type="scientific">Rubritalea squalenifaciens DSM 18772</name>
    <dbReference type="NCBI Taxonomy" id="1123071"/>
    <lineage>
        <taxon>Bacteria</taxon>
        <taxon>Pseudomonadati</taxon>
        <taxon>Verrucomicrobiota</taxon>
        <taxon>Verrucomicrobiia</taxon>
        <taxon>Verrucomicrobiales</taxon>
        <taxon>Rubritaleaceae</taxon>
        <taxon>Rubritalea</taxon>
    </lineage>
</organism>
<keyword evidence="1" id="KW-0732">Signal</keyword>